<feature type="region of interest" description="Disordered" evidence="1">
    <location>
        <begin position="1"/>
        <end position="53"/>
    </location>
</feature>
<name>A0A4Z2G0D9_9TELE</name>
<gene>
    <name evidence="2" type="ORF">EYF80_042826</name>
</gene>
<reference evidence="2 3" key="1">
    <citation type="submission" date="2019-03" db="EMBL/GenBank/DDBJ databases">
        <title>First draft genome of Liparis tanakae, snailfish: a comprehensive survey of snailfish specific genes.</title>
        <authorList>
            <person name="Kim W."/>
            <person name="Song I."/>
            <person name="Jeong J.-H."/>
            <person name="Kim D."/>
            <person name="Kim S."/>
            <person name="Ryu S."/>
            <person name="Song J.Y."/>
            <person name="Lee S.K."/>
        </authorList>
    </citation>
    <scope>NUCLEOTIDE SEQUENCE [LARGE SCALE GENOMIC DNA]</scope>
    <source>
        <tissue evidence="2">Muscle</tissue>
    </source>
</reference>
<dbReference type="Proteomes" id="UP000314294">
    <property type="component" value="Unassembled WGS sequence"/>
</dbReference>
<feature type="compositionally biased region" description="Polar residues" evidence="1">
    <location>
        <begin position="145"/>
        <end position="166"/>
    </location>
</feature>
<evidence type="ECO:0000313" key="2">
    <source>
        <dbReference type="EMBL" id="TNN46977.1"/>
    </source>
</evidence>
<sequence length="233" mass="24911">MKGGAGTASREQTSVWDGLQRRYRTDASRNRCLQKQTSETQDKARAATSTHPSAEFAEVAAGLTDASVNGTEAATSACCSGARSDTAAAERGRKRIPEMREEEREKPSQCLERRISIVQSAGLQLPPNFSSKGEAAIVDVNASSTPQESNLFTSKQPTDAQPSDIFQQGGVPWNNNGPLDLAVSDASCLVGRPPVMLRAAMCDLYRGEKLCEESLGDQAQSVKELGTTGTQKD</sequence>
<feature type="compositionally biased region" description="Basic and acidic residues" evidence="1">
    <location>
        <begin position="88"/>
        <end position="110"/>
    </location>
</feature>
<keyword evidence="3" id="KW-1185">Reference proteome</keyword>
<evidence type="ECO:0000313" key="3">
    <source>
        <dbReference type="Proteomes" id="UP000314294"/>
    </source>
</evidence>
<protein>
    <submittedName>
        <fullName evidence="2">Uncharacterized protein</fullName>
    </submittedName>
</protein>
<dbReference type="AlphaFoldDB" id="A0A4Z2G0D9"/>
<dbReference type="EMBL" id="SRLO01000764">
    <property type="protein sequence ID" value="TNN46977.1"/>
    <property type="molecule type" value="Genomic_DNA"/>
</dbReference>
<feature type="compositionally biased region" description="Basic and acidic residues" evidence="1">
    <location>
        <begin position="19"/>
        <end position="29"/>
    </location>
</feature>
<comment type="caution">
    <text evidence="2">The sequence shown here is derived from an EMBL/GenBank/DDBJ whole genome shotgun (WGS) entry which is preliminary data.</text>
</comment>
<accession>A0A4Z2G0D9</accession>
<feature type="region of interest" description="Disordered" evidence="1">
    <location>
        <begin position="75"/>
        <end position="110"/>
    </location>
</feature>
<organism evidence="2 3">
    <name type="scientific">Liparis tanakae</name>
    <name type="common">Tanaka's snailfish</name>
    <dbReference type="NCBI Taxonomy" id="230148"/>
    <lineage>
        <taxon>Eukaryota</taxon>
        <taxon>Metazoa</taxon>
        <taxon>Chordata</taxon>
        <taxon>Craniata</taxon>
        <taxon>Vertebrata</taxon>
        <taxon>Euteleostomi</taxon>
        <taxon>Actinopterygii</taxon>
        <taxon>Neopterygii</taxon>
        <taxon>Teleostei</taxon>
        <taxon>Neoteleostei</taxon>
        <taxon>Acanthomorphata</taxon>
        <taxon>Eupercaria</taxon>
        <taxon>Perciformes</taxon>
        <taxon>Cottioidei</taxon>
        <taxon>Cottales</taxon>
        <taxon>Liparidae</taxon>
        <taxon>Liparis</taxon>
    </lineage>
</organism>
<feature type="region of interest" description="Disordered" evidence="1">
    <location>
        <begin position="145"/>
        <end position="171"/>
    </location>
</feature>
<evidence type="ECO:0000256" key="1">
    <source>
        <dbReference type="SAM" id="MobiDB-lite"/>
    </source>
</evidence>
<proteinExistence type="predicted"/>